<evidence type="ECO:0000313" key="8">
    <source>
        <dbReference type="EMBL" id="KAG7575628.1"/>
    </source>
</evidence>
<sequence>MGSKNKKQRKGESNEAKGSGGVADEANEMIKDPRFSSAHTDPKFRRIRRRDSKVAIDSRFQLMFNDKRFTTDSAPVDKRGKRRRGGSGKDSLREFYQIEDEDEKKKKKKKKKKTEEESGDESESEKEMIDLKSEKSSDVESEEKSEIELKIASSDEDSDEKSESDEEADSEEVSQEEEEEEDDTDEDDEAIYEDEGPEIPEENIPFIPEETHRLAIVNMDWRHVSAKDLYVVLNSFLPKDGRILSVAVYPSEFGLERMKEEEIHGPVIDGDQKNEGSDDEDEEEEEDEDVINQKLRAYEISRLKYYFAVAECDSSATADHLYKSCDGIEFERSSNKLDLRFIPDSMEFKHPPRDIASEAPAGYEGLDFQSRALQLSKVNLSWDEDEPHRIKTLNQKFNPEQLANLEMKEFLASDESDSDDEDDDSKEGINQSKRKEDKRKDKYRALIESEDVDSDKDVEEEDGQDMEVTFNTGLEDLSKEILKKKDSKSESVWETYLRQRREKKRARKNKQNDDSSSPDDDDDYNIDRKAVKDDGDDDFFMEEPPLKKKKKEGKTKKKGLEEEVAAEEKSRAELELLLADENAGDGNGLKGYNIKRKGKKGKTDISEEKIPAADLDDPRFSALFSSPFYALDPTDPQFKRSATYARQLAAKQKEDPKSHEDVKAPKEKHELNSDGNLGSKKERHELTSTVKSLKMKMMNKDSEKKKAGNAVSSSTLAQRIKKKAKDLSNK</sequence>
<keyword evidence="4" id="KW-0539">Nucleus</keyword>
<comment type="similarity">
    <text evidence="2">Belongs to the ESF1 family.</text>
</comment>
<comment type="subcellular location">
    <subcellularLocation>
        <location evidence="1">Nucleus</location>
        <location evidence="1">Nucleolus</location>
    </subcellularLocation>
</comment>
<dbReference type="EMBL" id="JAEFBK010000008">
    <property type="protein sequence ID" value="KAG7575628.1"/>
    <property type="molecule type" value="Genomic_DNA"/>
</dbReference>
<evidence type="ECO:0000313" key="9">
    <source>
        <dbReference type="Proteomes" id="UP000694240"/>
    </source>
</evidence>
<reference evidence="8 9" key="1">
    <citation type="submission" date="2020-12" db="EMBL/GenBank/DDBJ databases">
        <title>Concerted genomic and epigenomic changes stabilize Arabidopsis allopolyploids.</title>
        <authorList>
            <person name="Chen Z."/>
        </authorList>
    </citation>
    <scope>NUCLEOTIDE SEQUENCE [LARGE SCALE GENOMIC DNA]</scope>
    <source>
        <strain evidence="8">Allo738</strain>
        <tissue evidence="8">Leaf</tissue>
    </source>
</reference>
<feature type="compositionally biased region" description="Basic and acidic residues" evidence="5">
    <location>
        <begin position="651"/>
        <end position="672"/>
    </location>
</feature>
<keyword evidence="9" id="KW-1185">Reference proteome</keyword>
<dbReference type="Pfam" id="PF08159">
    <property type="entry name" value="NUC153"/>
    <property type="match status" value="1"/>
</dbReference>
<feature type="region of interest" description="Disordered" evidence="5">
    <location>
        <begin position="412"/>
        <end position="610"/>
    </location>
</feature>
<evidence type="ECO:0000256" key="3">
    <source>
        <dbReference type="ARBA" id="ARBA00023054"/>
    </source>
</evidence>
<dbReference type="GO" id="GO:0005730">
    <property type="term" value="C:nucleolus"/>
    <property type="evidence" value="ECO:0007669"/>
    <property type="project" value="UniProtKB-SubCell"/>
</dbReference>
<feature type="compositionally biased region" description="Basic and acidic residues" evidence="5">
    <location>
        <begin position="65"/>
        <end position="78"/>
    </location>
</feature>
<dbReference type="PANTHER" id="PTHR12202">
    <property type="entry name" value="ESF1 HOMOLOG"/>
    <property type="match status" value="1"/>
</dbReference>
<feature type="region of interest" description="Disordered" evidence="5">
    <location>
        <begin position="633"/>
        <end position="730"/>
    </location>
</feature>
<dbReference type="GO" id="GO:0003723">
    <property type="term" value="F:RNA binding"/>
    <property type="evidence" value="ECO:0007669"/>
    <property type="project" value="TreeGrafter"/>
</dbReference>
<feature type="compositionally biased region" description="Basic and acidic residues" evidence="5">
    <location>
        <begin position="261"/>
        <end position="276"/>
    </location>
</feature>
<evidence type="ECO:0000256" key="1">
    <source>
        <dbReference type="ARBA" id="ARBA00004604"/>
    </source>
</evidence>
<protein>
    <submittedName>
        <fullName evidence="8">NUC153 protein</fullName>
    </submittedName>
</protein>
<keyword evidence="3" id="KW-0175">Coiled coil</keyword>
<feature type="region of interest" description="Disordered" evidence="5">
    <location>
        <begin position="261"/>
        <end position="290"/>
    </location>
</feature>
<dbReference type="InterPro" id="IPR039754">
    <property type="entry name" value="Esf1"/>
</dbReference>
<comment type="caution">
    <text evidence="8">The sequence shown here is derived from an EMBL/GenBank/DDBJ whole genome shotgun (WGS) entry which is preliminary data.</text>
</comment>
<dbReference type="Proteomes" id="UP000694240">
    <property type="component" value="Chromosome 8"/>
</dbReference>
<feature type="compositionally biased region" description="Basic and acidic residues" evidence="5">
    <location>
        <begin position="558"/>
        <end position="574"/>
    </location>
</feature>
<feature type="compositionally biased region" description="Acidic residues" evidence="5">
    <location>
        <begin position="448"/>
        <end position="465"/>
    </location>
</feature>
<feature type="compositionally biased region" description="Acidic residues" evidence="5">
    <location>
        <begin position="412"/>
        <end position="425"/>
    </location>
</feature>
<gene>
    <name evidence="8" type="ORF">ISN45_Aa03g001050</name>
</gene>
<feature type="domain" description="NUC153" evidence="6">
    <location>
        <begin position="617"/>
        <end position="640"/>
    </location>
</feature>
<feature type="domain" description="ESF1 RRM" evidence="7">
    <location>
        <begin position="211"/>
        <end position="356"/>
    </location>
</feature>
<feature type="compositionally biased region" description="Basic and acidic residues" evidence="5">
    <location>
        <begin position="601"/>
        <end position="610"/>
    </location>
</feature>
<feature type="compositionally biased region" description="Basic and acidic residues" evidence="5">
    <location>
        <begin position="28"/>
        <end position="44"/>
    </location>
</feature>
<name>A0A8T2ANT3_9BRAS</name>
<evidence type="ECO:0000259" key="6">
    <source>
        <dbReference type="Pfam" id="PF08159"/>
    </source>
</evidence>
<organism evidence="8 9">
    <name type="scientific">Arabidopsis thaliana x Arabidopsis arenosa</name>
    <dbReference type="NCBI Taxonomy" id="1240361"/>
    <lineage>
        <taxon>Eukaryota</taxon>
        <taxon>Viridiplantae</taxon>
        <taxon>Streptophyta</taxon>
        <taxon>Embryophyta</taxon>
        <taxon>Tracheophyta</taxon>
        <taxon>Spermatophyta</taxon>
        <taxon>Magnoliopsida</taxon>
        <taxon>eudicotyledons</taxon>
        <taxon>Gunneridae</taxon>
        <taxon>Pentapetalae</taxon>
        <taxon>rosids</taxon>
        <taxon>malvids</taxon>
        <taxon>Brassicales</taxon>
        <taxon>Brassicaceae</taxon>
        <taxon>Camelineae</taxon>
        <taxon>Arabidopsis</taxon>
    </lineage>
</organism>
<dbReference type="Pfam" id="PF25121">
    <property type="entry name" value="RRM_ESF1"/>
    <property type="match status" value="1"/>
</dbReference>
<evidence type="ECO:0000256" key="5">
    <source>
        <dbReference type="SAM" id="MobiDB-lite"/>
    </source>
</evidence>
<feature type="region of interest" description="Disordered" evidence="5">
    <location>
        <begin position="1"/>
        <end position="205"/>
    </location>
</feature>
<evidence type="ECO:0000256" key="2">
    <source>
        <dbReference type="ARBA" id="ARBA00009087"/>
    </source>
</evidence>
<dbReference type="GO" id="GO:0006364">
    <property type="term" value="P:rRNA processing"/>
    <property type="evidence" value="ECO:0007669"/>
    <property type="project" value="InterPro"/>
</dbReference>
<feature type="compositionally biased region" description="Acidic residues" evidence="5">
    <location>
        <begin position="154"/>
        <end position="201"/>
    </location>
</feature>
<evidence type="ECO:0000259" key="7">
    <source>
        <dbReference type="Pfam" id="PF25121"/>
    </source>
</evidence>
<feature type="compositionally biased region" description="Basic residues" evidence="5">
    <location>
        <begin position="498"/>
        <end position="509"/>
    </location>
</feature>
<feature type="compositionally biased region" description="Basic and acidic residues" evidence="5">
    <location>
        <begin position="433"/>
        <end position="447"/>
    </location>
</feature>
<feature type="compositionally biased region" description="Basic and acidic residues" evidence="5">
    <location>
        <begin position="125"/>
        <end position="149"/>
    </location>
</feature>
<evidence type="ECO:0000256" key="4">
    <source>
        <dbReference type="ARBA" id="ARBA00023242"/>
    </source>
</evidence>
<feature type="compositionally biased region" description="Acidic residues" evidence="5">
    <location>
        <begin position="277"/>
        <end position="290"/>
    </location>
</feature>
<feature type="compositionally biased region" description="Basic and acidic residues" evidence="5">
    <location>
        <begin position="476"/>
        <end position="491"/>
    </location>
</feature>
<accession>A0A8T2ANT3</accession>
<dbReference type="AlphaFoldDB" id="A0A8T2ANT3"/>
<dbReference type="InterPro" id="IPR012580">
    <property type="entry name" value="NUC153"/>
</dbReference>
<proteinExistence type="inferred from homology"/>
<feature type="compositionally biased region" description="Basic residues" evidence="5">
    <location>
        <begin position="547"/>
        <end position="557"/>
    </location>
</feature>
<dbReference type="PANTHER" id="PTHR12202:SF0">
    <property type="entry name" value="ESF1 HOMOLOG"/>
    <property type="match status" value="1"/>
</dbReference>
<dbReference type="InterPro" id="IPR056750">
    <property type="entry name" value="RRM_ESF1"/>
</dbReference>